<evidence type="ECO:0000313" key="2">
    <source>
        <dbReference type="Proteomes" id="UP000825935"/>
    </source>
</evidence>
<dbReference type="Gene3D" id="1.25.40.10">
    <property type="entry name" value="Tetratricopeptide repeat domain"/>
    <property type="match status" value="2"/>
</dbReference>
<dbReference type="SUPFAM" id="SSF48452">
    <property type="entry name" value="TPR-like"/>
    <property type="match status" value="3"/>
</dbReference>
<sequence>MEVGFQKVRGAATVKPLTILLTTINATSQIQLISGNNLNVRNFNKELSEYSKGTRSHCLYHEDGGFLIRQRRKIMQPKFRNYPQKDSSNIRNASMSSLCFLHASKYGLLGKLCRRSLEPLCLPSPRGIRLRDNRIAYKETIWGRSGTHRETIWCRRAIHTMVEEVILENDMKPAVDDARADLESKMNMLRGGVAEGESLESLKVIVDQLMSCPGPDDFLIAEACLLLAQSFAYLDQEPSNCVHYAKRALGVYQLQKNTPDYPRCLYLLGYGCFRLEDYTNAVTQFEQCNSALGHLSEIGCDNDYCHSLKPEVETFLGRTKMLLLKHSQAVVHYKNFLELKENLLEPDDPELGASYLQAAQAFRGLKDTSRALDAALKALDTYSKISGPASLKAAEVRSFLCGLYCEMGKYKDSLAEADAARPILQEAGDVEEVAYLDFRIAENLQQMGKQDESIRKLEEIIKSSELTSAIHFNALLSVARACARTKKSECVAEYCVKVYDALRNEEPSSDVALSLALLALVYEEQREFYQAIDILKQVKSMLEGIGISPEKVPAFAAADIDGKLGFLSLRLGKATEALPYLQYSLSKKKTFHARELLYLHFNLGAAYIQLQRFQEAPQELNIARNHLCGNATELDASKRAIMFHNLSRLYKACRRHRESVECDKAAKELSRMIAIEKGEEL</sequence>
<keyword evidence="2" id="KW-1185">Reference proteome</keyword>
<dbReference type="PANTHER" id="PTHR47459">
    <property type="entry name" value="KINESIN LIGHT CHAIN-RELATED"/>
    <property type="match status" value="1"/>
</dbReference>
<dbReference type="AlphaFoldDB" id="A0A8T2R2W0"/>
<dbReference type="PANTHER" id="PTHR47459:SF1">
    <property type="entry name" value="KINESIN LIGHT CHAIN-RELATED"/>
    <property type="match status" value="1"/>
</dbReference>
<protein>
    <submittedName>
        <fullName evidence="1">Uncharacterized protein</fullName>
    </submittedName>
</protein>
<dbReference type="Proteomes" id="UP000825935">
    <property type="component" value="Chromosome 30"/>
</dbReference>
<evidence type="ECO:0000313" key="1">
    <source>
        <dbReference type="EMBL" id="KAH7290068.1"/>
    </source>
</evidence>
<accession>A0A8T2R2W0</accession>
<dbReference type="SMART" id="SM00028">
    <property type="entry name" value="TPR"/>
    <property type="match status" value="5"/>
</dbReference>
<dbReference type="OrthoDB" id="991534at2759"/>
<name>A0A8T2R2W0_CERRI</name>
<reference evidence="1" key="1">
    <citation type="submission" date="2021-08" db="EMBL/GenBank/DDBJ databases">
        <title>WGS assembly of Ceratopteris richardii.</title>
        <authorList>
            <person name="Marchant D.B."/>
            <person name="Chen G."/>
            <person name="Jenkins J."/>
            <person name="Shu S."/>
            <person name="Leebens-Mack J."/>
            <person name="Grimwood J."/>
            <person name="Schmutz J."/>
            <person name="Soltis P."/>
            <person name="Soltis D."/>
            <person name="Chen Z.-H."/>
        </authorList>
    </citation>
    <scope>NUCLEOTIDE SEQUENCE</scope>
    <source>
        <strain evidence="1">Whitten #5841</strain>
        <tissue evidence="1">Leaf</tissue>
    </source>
</reference>
<gene>
    <name evidence="1" type="ORF">KP509_30G030600</name>
</gene>
<organism evidence="1 2">
    <name type="scientific">Ceratopteris richardii</name>
    <name type="common">Triangle waterfern</name>
    <dbReference type="NCBI Taxonomy" id="49495"/>
    <lineage>
        <taxon>Eukaryota</taxon>
        <taxon>Viridiplantae</taxon>
        <taxon>Streptophyta</taxon>
        <taxon>Embryophyta</taxon>
        <taxon>Tracheophyta</taxon>
        <taxon>Polypodiopsida</taxon>
        <taxon>Polypodiidae</taxon>
        <taxon>Polypodiales</taxon>
        <taxon>Pteridineae</taxon>
        <taxon>Pteridaceae</taxon>
        <taxon>Parkerioideae</taxon>
        <taxon>Ceratopteris</taxon>
    </lineage>
</organism>
<proteinExistence type="predicted"/>
<dbReference type="EMBL" id="CM035435">
    <property type="protein sequence ID" value="KAH7290068.1"/>
    <property type="molecule type" value="Genomic_DNA"/>
</dbReference>
<dbReference type="InterPro" id="IPR011990">
    <property type="entry name" value="TPR-like_helical_dom_sf"/>
</dbReference>
<comment type="caution">
    <text evidence="1">The sequence shown here is derived from an EMBL/GenBank/DDBJ whole genome shotgun (WGS) entry which is preliminary data.</text>
</comment>
<dbReference type="InterPro" id="IPR019734">
    <property type="entry name" value="TPR_rpt"/>
</dbReference>